<name>A0ABD6E8A0_9BILA</name>
<dbReference type="AlphaFoldDB" id="A0ABD6E8A0"/>
<dbReference type="SUPFAM" id="SSF57567">
    <property type="entry name" value="Serine protease inhibitors"/>
    <property type="match status" value="2"/>
</dbReference>
<keyword evidence="1" id="KW-0722">Serine protease inhibitor</keyword>
<organism evidence="4 5">
    <name type="scientific">Gnathostoma spinigerum</name>
    <dbReference type="NCBI Taxonomy" id="75299"/>
    <lineage>
        <taxon>Eukaryota</taxon>
        <taxon>Metazoa</taxon>
        <taxon>Ecdysozoa</taxon>
        <taxon>Nematoda</taxon>
        <taxon>Chromadorea</taxon>
        <taxon>Rhabditida</taxon>
        <taxon>Spirurina</taxon>
        <taxon>Gnathostomatomorpha</taxon>
        <taxon>Gnathostomatoidea</taxon>
        <taxon>Gnathostomatidae</taxon>
        <taxon>Gnathostoma</taxon>
    </lineage>
</organism>
<accession>A0ABD6E8A0</accession>
<feature type="chain" id="PRO_5044800783" description="TIL domain-containing protein" evidence="3">
    <location>
        <begin position="23"/>
        <end position="224"/>
    </location>
</feature>
<evidence type="ECO:0000256" key="2">
    <source>
        <dbReference type="ARBA" id="ARBA00023157"/>
    </source>
</evidence>
<evidence type="ECO:0000256" key="1">
    <source>
        <dbReference type="ARBA" id="ARBA00022900"/>
    </source>
</evidence>
<keyword evidence="3" id="KW-0732">Signal</keyword>
<dbReference type="GO" id="GO:0004867">
    <property type="term" value="F:serine-type endopeptidase inhibitor activity"/>
    <property type="evidence" value="ECO:0007669"/>
    <property type="project" value="UniProtKB-KW"/>
</dbReference>
<dbReference type="Gene3D" id="2.10.25.10">
    <property type="entry name" value="Laminin"/>
    <property type="match status" value="2"/>
</dbReference>
<dbReference type="CDD" id="cd19941">
    <property type="entry name" value="TIL"/>
    <property type="match status" value="2"/>
</dbReference>
<feature type="signal peptide" evidence="3">
    <location>
        <begin position="1"/>
        <end position="22"/>
    </location>
</feature>
<evidence type="ECO:0000313" key="5">
    <source>
        <dbReference type="Proteomes" id="UP001608902"/>
    </source>
</evidence>
<evidence type="ECO:0000313" key="4">
    <source>
        <dbReference type="EMBL" id="MFH4975522.1"/>
    </source>
</evidence>
<evidence type="ECO:0008006" key="6">
    <source>
        <dbReference type="Google" id="ProtNLM"/>
    </source>
</evidence>
<dbReference type="PANTHER" id="PTHR23259">
    <property type="entry name" value="RIDDLE"/>
    <property type="match status" value="1"/>
</dbReference>
<dbReference type="InterPro" id="IPR051368">
    <property type="entry name" value="SerProtInhib-TIL_Domain"/>
</dbReference>
<gene>
    <name evidence="4" type="ORF">AB6A40_002231</name>
</gene>
<keyword evidence="2" id="KW-1015">Disulfide bond</keyword>
<dbReference type="Proteomes" id="UP001608902">
    <property type="component" value="Unassembled WGS sequence"/>
</dbReference>
<dbReference type="EMBL" id="JBGFUD010000954">
    <property type="protein sequence ID" value="MFH4975522.1"/>
    <property type="molecule type" value="Genomic_DNA"/>
</dbReference>
<keyword evidence="1" id="KW-0646">Protease inhibitor</keyword>
<dbReference type="PANTHER" id="PTHR23259:SF82">
    <property type="entry name" value="SERINE PROTEASE INHIBITOR 1 PROTEIN"/>
    <property type="match status" value="1"/>
</dbReference>
<protein>
    <recommendedName>
        <fullName evidence="6">TIL domain-containing protein</fullName>
    </recommendedName>
</protein>
<dbReference type="InterPro" id="IPR036084">
    <property type="entry name" value="Ser_inhib-like_sf"/>
</dbReference>
<sequence length="224" mass="24834">MKRLSLIFLPISMNLLSSMTHALTFEDIKAMLGPAAEEEVVGDCKNSCGENEVCVKKKKCLESCDYGWRLVVAELSSEDDEDYHETDCVKQPGCQCRRGYFRNDNGTCVDIFQCPRPECPNDAEWSDNKAHCGPTCYDLKARICIPSPVPVPGCRCKKDYAMKADGKGCMLASNCTAEIAEKQLKSDLEDSDLALHLPKEVDFLGDVRNRTDLIPPGDVKASKI</sequence>
<keyword evidence="5" id="KW-1185">Reference proteome</keyword>
<proteinExistence type="predicted"/>
<evidence type="ECO:0000256" key="3">
    <source>
        <dbReference type="SAM" id="SignalP"/>
    </source>
</evidence>
<comment type="caution">
    <text evidence="4">The sequence shown here is derived from an EMBL/GenBank/DDBJ whole genome shotgun (WGS) entry which is preliminary data.</text>
</comment>
<reference evidence="4 5" key="1">
    <citation type="submission" date="2024-08" db="EMBL/GenBank/DDBJ databases">
        <title>Gnathostoma spinigerum genome.</title>
        <authorList>
            <person name="Gonzalez-Bertolin B."/>
            <person name="Monzon S."/>
            <person name="Zaballos A."/>
            <person name="Jimenez P."/>
            <person name="Dekumyoy P."/>
            <person name="Varona S."/>
            <person name="Cuesta I."/>
            <person name="Sumanam S."/>
            <person name="Adisakwattana P."/>
            <person name="Gasser R.B."/>
            <person name="Hernandez-Gonzalez A."/>
            <person name="Young N.D."/>
            <person name="Perteguer M.J."/>
        </authorList>
    </citation>
    <scope>NUCLEOTIDE SEQUENCE [LARGE SCALE GENOMIC DNA]</scope>
    <source>
        <strain evidence="4">AL3</strain>
        <tissue evidence="4">Liver</tissue>
    </source>
</reference>